<sequence length="63" mass="7564">MLLLFWFPPLQEQARIVAILDKFDTLTNSITEGLPREIELRQKQYEYYRDLLFSFPKPETVSN</sequence>
<keyword evidence="2" id="KW-0540">Nuclease</keyword>
<reference evidence="2 3" key="2">
    <citation type="submission" date="2019-08" db="EMBL/GenBank/DDBJ databases">
        <authorList>
            <person name="Chen F.-J."/>
            <person name="Wu H.-C."/>
            <person name="Liao Y.-C."/>
            <person name="Kuo S.-C."/>
        </authorList>
    </citation>
    <scope>NUCLEOTIDE SEQUENCE [LARGE SCALE GENOMIC DNA]</scope>
    <source>
        <strain evidence="2 3">NCYU-26-73</strain>
        <plasmid evidence="3">pncyu-26-73-2</plasmid>
    </source>
</reference>
<dbReference type="InterPro" id="IPR051212">
    <property type="entry name" value="Type-I_RE_S_subunit"/>
</dbReference>
<dbReference type="InterPro" id="IPR000055">
    <property type="entry name" value="Restrct_endonuc_typeI_TRD"/>
</dbReference>
<keyword evidence="2" id="KW-0255">Endonuclease</keyword>
<keyword evidence="2" id="KW-0378">Hydrolase</keyword>
<accession>A0A5B9AR10</accession>
<geneLocation type="plasmid" evidence="3">
    <name>pncyu-26-73-2</name>
</geneLocation>
<dbReference type="EMBL" id="CP042617">
    <property type="protein sequence ID" value="QED76294.1"/>
    <property type="molecule type" value="Genomic_DNA"/>
</dbReference>
<dbReference type="GO" id="GO:0003677">
    <property type="term" value="F:DNA binding"/>
    <property type="evidence" value="ECO:0007669"/>
    <property type="project" value="InterPro"/>
</dbReference>
<dbReference type="Pfam" id="PF01420">
    <property type="entry name" value="Methylase_S"/>
    <property type="match status" value="1"/>
</dbReference>
<proteinExistence type="predicted"/>
<protein>
    <submittedName>
        <fullName evidence="2">Restriction endonuclease subunit S</fullName>
    </submittedName>
</protein>
<dbReference type="AlphaFoldDB" id="A0A5B9AR10"/>
<name>A0A5B9AR10_ECOLX</name>
<reference evidence="2 3" key="1">
    <citation type="submission" date="2019-08" db="EMBL/GenBank/DDBJ databases">
        <title>Plasmid- and chromosome-located mcr-3 in mcr-1-positive Escherichia coli from diseased swine, Taiwan.</title>
        <authorList>
            <person name="Hsu C.-Y."/>
            <person name="Huang W.-C."/>
            <person name="Lauderdale T.-L."/>
        </authorList>
    </citation>
    <scope>NUCLEOTIDE SEQUENCE [LARGE SCALE GENOMIC DNA]</scope>
    <source>
        <strain evidence="2 3">NCYU-26-73</strain>
        <plasmid evidence="3">pncyu-26-73-2</plasmid>
    </source>
</reference>
<organism evidence="2 3">
    <name type="scientific">Escherichia coli</name>
    <dbReference type="NCBI Taxonomy" id="562"/>
    <lineage>
        <taxon>Bacteria</taxon>
        <taxon>Pseudomonadati</taxon>
        <taxon>Pseudomonadota</taxon>
        <taxon>Gammaproteobacteria</taxon>
        <taxon>Enterobacterales</taxon>
        <taxon>Enterobacteriaceae</taxon>
        <taxon>Escherichia</taxon>
    </lineage>
</organism>
<dbReference type="PANTHER" id="PTHR43140:SF1">
    <property type="entry name" value="TYPE I RESTRICTION ENZYME ECOKI SPECIFICITY SUBUNIT"/>
    <property type="match status" value="1"/>
</dbReference>
<dbReference type="PANTHER" id="PTHR43140">
    <property type="entry name" value="TYPE-1 RESTRICTION ENZYME ECOKI SPECIFICITY PROTEIN"/>
    <property type="match status" value="1"/>
</dbReference>
<gene>
    <name evidence="2" type="ORF">FTV93_27210</name>
</gene>
<dbReference type="REBASE" id="351557">
    <property type="entry name" value="S.Eco2673ORF27200P"/>
</dbReference>
<dbReference type="GO" id="GO:0004519">
    <property type="term" value="F:endonuclease activity"/>
    <property type="evidence" value="ECO:0007669"/>
    <property type="project" value="UniProtKB-KW"/>
</dbReference>
<dbReference type="SUPFAM" id="SSF116734">
    <property type="entry name" value="DNA methylase specificity domain"/>
    <property type="match status" value="1"/>
</dbReference>
<feature type="domain" description="Type I restriction modification DNA specificity" evidence="1">
    <location>
        <begin position="7"/>
        <end position="39"/>
    </location>
</feature>
<evidence type="ECO:0000259" key="1">
    <source>
        <dbReference type="Pfam" id="PF01420"/>
    </source>
</evidence>
<keyword evidence="2" id="KW-0614">Plasmid</keyword>
<evidence type="ECO:0000313" key="3">
    <source>
        <dbReference type="Proteomes" id="UP000321299"/>
    </source>
</evidence>
<dbReference type="Proteomes" id="UP000321299">
    <property type="component" value="Plasmid pNCYU-26-73-2"/>
</dbReference>
<evidence type="ECO:0000313" key="2">
    <source>
        <dbReference type="EMBL" id="QED76294.1"/>
    </source>
</evidence>